<comment type="caution">
    <text evidence="1">The sequence shown here is derived from an EMBL/GenBank/DDBJ whole genome shotgun (WGS) entry which is preliminary data.</text>
</comment>
<keyword evidence="2" id="KW-1185">Reference proteome</keyword>
<protein>
    <submittedName>
        <fullName evidence="1">Uncharacterized protein</fullName>
    </submittedName>
</protein>
<evidence type="ECO:0000313" key="1">
    <source>
        <dbReference type="EMBL" id="GGG01312.1"/>
    </source>
</evidence>
<dbReference type="AlphaFoldDB" id="A0A917FTX9"/>
<sequence>MSSEGAYTLYLVKIGDEETGAEYWANPILKYATAELLLVFVKLPRNNLVFSRRLMNSQDFTFS</sequence>
<dbReference type="EMBL" id="BMKR01000032">
    <property type="protein sequence ID" value="GGG01312.1"/>
    <property type="molecule type" value="Genomic_DNA"/>
</dbReference>
<evidence type="ECO:0000313" key="2">
    <source>
        <dbReference type="Proteomes" id="UP000637643"/>
    </source>
</evidence>
<accession>A0A917FTX9</accession>
<name>A0A917FTX9_9BACL</name>
<reference evidence="1" key="1">
    <citation type="journal article" date="2014" name="Int. J. Syst. Evol. Microbiol.">
        <title>Complete genome sequence of Corynebacterium casei LMG S-19264T (=DSM 44701T), isolated from a smear-ripened cheese.</title>
        <authorList>
            <consortium name="US DOE Joint Genome Institute (JGI-PGF)"/>
            <person name="Walter F."/>
            <person name="Albersmeier A."/>
            <person name="Kalinowski J."/>
            <person name="Ruckert C."/>
        </authorList>
    </citation>
    <scope>NUCLEOTIDE SEQUENCE</scope>
    <source>
        <strain evidence="1">CGMCC 1.16134</strain>
    </source>
</reference>
<reference evidence="1" key="2">
    <citation type="submission" date="2020-09" db="EMBL/GenBank/DDBJ databases">
        <authorList>
            <person name="Sun Q."/>
            <person name="Zhou Y."/>
        </authorList>
    </citation>
    <scope>NUCLEOTIDE SEQUENCE</scope>
    <source>
        <strain evidence="1">CGMCC 1.16134</strain>
    </source>
</reference>
<proteinExistence type="predicted"/>
<gene>
    <name evidence="1" type="ORF">GCM10010912_52710</name>
</gene>
<dbReference type="Proteomes" id="UP000637643">
    <property type="component" value="Unassembled WGS sequence"/>
</dbReference>
<organism evidence="1 2">
    <name type="scientific">Paenibacillus albidus</name>
    <dbReference type="NCBI Taxonomy" id="2041023"/>
    <lineage>
        <taxon>Bacteria</taxon>
        <taxon>Bacillati</taxon>
        <taxon>Bacillota</taxon>
        <taxon>Bacilli</taxon>
        <taxon>Bacillales</taxon>
        <taxon>Paenibacillaceae</taxon>
        <taxon>Paenibacillus</taxon>
    </lineage>
</organism>